<dbReference type="GO" id="GO:0000160">
    <property type="term" value="P:phosphorelay signal transduction system"/>
    <property type="evidence" value="ECO:0007669"/>
    <property type="project" value="InterPro"/>
</dbReference>
<dbReference type="CDD" id="cd00383">
    <property type="entry name" value="trans_reg_C"/>
    <property type="match status" value="1"/>
</dbReference>
<evidence type="ECO:0000256" key="4">
    <source>
        <dbReference type="SAM" id="Phobius"/>
    </source>
</evidence>
<dbReference type="SUPFAM" id="SSF46894">
    <property type="entry name" value="C-terminal effector domain of the bipartite response regulators"/>
    <property type="match status" value="1"/>
</dbReference>
<dbReference type="Gene3D" id="1.10.10.10">
    <property type="entry name" value="Winged helix-like DNA-binding domain superfamily/Winged helix DNA-binding domain"/>
    <property type="match status" value="1"/>
</dbReference>
<dbReference type="InterPro" id="IPR001867">
    <property type="entry name" value="OmpR/PhoB-type_DNA-bd"/>
</dbReference>
<evidence type="ECO:0000256" key="3">
    <source>
        <dbReference type="SAM" id="MobiDB-lite"/>
    </source>
</evidence>
<dbReference type="GeneID" id="49616753"/>
<sequence>MTTFFPNIRTGHSEHAAIFCPVFHTLTVLKGEETEKIELGYAGGRLLARLMQEPGQLVPRATLIAHAWSDRIVGQGSLNQQVYTLRKILGDEKSRQIIQTVPRRGYLLNPAFLVAATPAPAPVTETFENPLDVTAQRPAPNNQPAVRSNTRRTRTVAIVLATLLLGYLYAALPSQHFPARLQGTENTNNRPPQTPKLISPPQTLTERLIKLQTERKTGRIGDTSTGKPLNTPGQPSENCTITLHDSVPPDLSDSRLRECVY</sequence>
<evidence type="ECO:0000259" key="5">
    <source>
        <dbReference type="PROSITE" id="PS51755"/>
    </source>
</evidence>
<dbReference type="GO" id="GO:0006355">
    <property type="term" value="P:regulation of DNA-templated transcription"/>
    <property type="evidence" value="ECO:0007669"/>
    <property type="project" value="InterPro"/>
</dbReference>
<feature type="DNA-binding region" description="OmpR/PhoB-type" evidence="2">
    <location>
        <begin position="5"/>
        <end position="110"/>
    </location>
</feature>
<keyword evidence="4" id="KW-0812">Transmembrane</keyword>
<dbReference type="PROSITE" id="PS51755">
    <property type="entry name" value="OMPR_PHOB"/>
    <property type="match status" value="1"/>
</dbReference>
<keyword evidence="4" id="KW-1133">Transmembrane helix</keyword>
<dbReference type="RefSeq" id="WP_016393576.1">
    <property type="nucleotide sequence ID" value="NZ_CP031146.1"/>
</dbReference>
<evidence type="ECO:0000313" key="7">
    <source>
        <dbReference type="Proteomes" id="UP000256503"/>
    </source>
</evidence>
<organism evidence="6 7">
    <name type="scientific">Pseudomonas plecoglossicida</name>
    <dbReference type="NCBI Taxonomy" id="70775"/>
    <lineage>
        <taxon>Bacteria</taxon>
        <taxon>Pseudomonadati</taxon>
        <taxon>Pseudomonadota</taxon>
        <taxon>Gammaproteobacteria</taxon>
        <taxon>Pseudomonadales</taxon>
        <taxon>Pseudomonadaceae</taxon>
        <taxon>Pseudomonas</taxon>
    </lineage>
</organism>
<evidence type="ECO:0000256" key="2">
    <source>
        <dbReference type="PROSITE-ProRule" id="PRU01091"/>
    </source>
</evidence>
<dbReference type="Proteomes" id="UP000256503">
    <property type="component" value="Chromosome"/>
</dbReference>
<proteinExistence type="predicted"/>
<dbReference type="InterPro" id="IPR016032">
    <property type="entry name" value="Sig_transdc_resp-reg_C-effctor"/>
</dbReference>
<dbReference type="EMBL" id="CP031146">
    <property type="protein sequence ID" value="AXM98884.1"/>
    <property type="molecule type" value="Genomic_DNA"/>
</dbReference>
<feature type="compositionally biased region" description="Polar residues" evidence="3">
    <location>
        <begin position="222"/>
        <end position="243"/>
    </location>
</feature>
<accession>A0AAD0R2Z2</accession>
<evidence type="ECO:0000313" key="6">
    <source>
        <dbReference type="EMBL" id="AXM98884.1"/>
    </source>
</evidence>
<feature type="compositionally biased region" description="Basic and acidic residues" evidence="3">
    <location>
        <begin position="207"/>
        <end position="219"/>
    </location>
</feature>
<dbReference type="InterPro" id="IPR036388">
    <property type="entry name" value="WH-like_DNA-bd_sf"/>
</dbReference>
<feature type="domain" description="OmpR/PhoB-type" evidence="5">
    <location>
        <begin position="5"/>
        <end position="110"/>
    </location>
</feature>
<keyword evidence="4" id="KW-0472">Membrane</keyword>
<keyword evidence="1 2" id="KW-0238">DNA-binding</keyword>
<gene>
    <name evidence="6" type="ORF">DVB73_25330</name>
</gene>
<reference evidence="6 7" key="1">
    <citation type="submission" date="2018-07" db="EMBL/GenBank/DDBJ databases">
        <title>Complete genome sequence of a Pseudomonas plecoglossicida strain pathogenic to the marine fish, Larimichthys crocea.</title>
        <authorList>
            <person name="Tao Z."/>
        </authorList>
    </citation>
    <scope>NUCLEOTIDE SEQUENCE [LARGE SCALE GENOMIC DNA]</scope>
    <source>
        <strain evidence="6 7">XSDHY-P</strain>
    </source>
</reference>
<dbReference type="SMART" id="SM00862">
    <property type="entry name" value="Trans_reg_C"/>
    <property type="match status" value="1"/>
</dbReference>
<evidence type="ECO:0000256" key="1">
    <source>
        <dbReference type="ARBA" id="ARBA00023125"/>
    </source>
</evidence>
<dbReference type="GO" id="GO:0003677">
    <property type="term" value="F:DNA binding"/>
    <property type="evidence" value="ECO:0007669"/>
    <property type="project" value="UniProtKB-UniRule"/>
</dbReference>
<name>A0AAD0R2Z2_PSEDL</name>
<dbReference type="Pfam" id="PF00486">
    <property type="entry name" value="Trans_reg_C"/>
    <property type="match status" value="1"/>
</dbReference>
<dbReference type="AlphaFoldDB" id="A0AAD0R2Z2"/>
<protein>
    <recommendedName>
        <fullName evidence="5">OmpR/PhoB-type domain-containing protein</fullName>
    </recommendedName>
</protein>
<feature type="transmembrane region" description="Helical" evidence="4">
    <location>
        <begin position="155"/>
        <end position="172"/>
    </location>
</feature>
<feature type="region of interest" description="Disordered" evidence="3">
    <location>
        <begin position="180"/>
        <end position="246"/>
    </location>
</feature>